<dbReference type="InterPro" id="IPR058792">
    <property type="entry name" value="Beta-barrel_RND_2"/>
</dbReference>
<evidence type="ECO:0000256" key="1">
    <source>
        <dbReference type="ARBA" id="ARBA00009477"/>
    </source>
</evidence>
<keyword evidence="3" id="KW-0472">Membrane</keyword>
<dbReference type="InterPro" id="IPR030190">
    <property type="entry name" value="MacA_alpha-hairpin_sf"/>
</dbReference>
<dbReference type="NCBIfam" id="TIGR01730">
    <property type="entry name" value="RND_mfp"/>
    <property type="match status" value="1"/>
</dbReference>
<evidence type="ECO:0000313" key="7">
    <source>
        <dbReference type="Proteomes" id="UP000722750"/>
    </source>
</evidence>
<dbReference type="AlphaFoldDB" id="A0A941W3K8"/>
<keyword evidence="3" id="KW-0812">Transmembrane</keyword>
<dbReference type="GO" id="GO:0015562">
    <property type="term" value="F:efflux transmembrane transporter activity"/>
    <property type="evidence" value="ECO:0007669"/>
    <property type="project" value="TreeGrafter"/>
</dbReference>
<dbReference type="InterPro" id="IPR006143">
    <property type="entry name" value="RND_pump_MFP"/>
</dbReference>
<dbReference type="GO" id="GO:1990195">
    <property type="term" value="C:macrolide transmembrane transporter complex"/>
    <property type="evidence" value="ECO:0007669"/>
    <property type="project" value="InterPro"/>
</dbReference>
<gene>
    <name evidence="6" type="ORF">MAG551_01699</name>
</gene>
<dbReference type="GO" id="GO:0030313">
    <property type="term" value="C:cell envelope"/>
    <property type="evidence" value="ECO:0007669"/>
    <property type="project" value="UniProtKB-SubCell"/>
</dbReference>
<dbReference type="EMBL" id="JAANXD010000071">
    <property type="protein sequence ID" value="MBS1258638.1"/>
    <property type="molecule type" value="Genomic_DNA"/>
</dbReference>
<evidence type="ECO:0000256" key="3">
    <source>
        <dbReference type="SAM" id="Phobius"/>
    </source>
</evidence>
<evidence type="ECO:0000259" key="4">
    <source>
        <dbReference type="Pfam" id="PF25954"/>
    </source>
</evidence>
<proteinExistence type="inferred from homology"/>
<evidence type="ECO:0000256" key="2">
    <source>
        <dbReference type="ARBA" id="ARBA00023054"/>
    </source>
</evidence>
<comment type="similarity">
    <text evidence="1">Belongs to the membrane fusion protein (MFP) (TC 8.A.1) family.</text>
</comment>
<organism evidence="6 7">
    <name type="scientific">Candidatus Scalindua arabica</name>
    <dbReference type="NCBI Taxonomy" id="1127984"/>
    <lineage>
        <taxon>Bacteria</taxon>
        <taxon>Pseudomonadati</taxon>
        <taxon>Planctomycetota</taxon>
        <taxon>Candidatus Brocadiia</taxon>
        <taxon>Candidatus Brocadiales</taxon>
        <taxon>Candidatus Scalinduaceae</taxon>
        <taxon>Candidatus Scalindua</taxon>
    </lineage>
</organism>
<evidence type="ECO:0000259" key="5">
    <source>
        <dbReference type="Pfam" id="PF25973"/>
    </source>
</evidence>
<keyword evidence="2" id="KW-0175">Coiled coil</keyword>
<sequence length="376" mass="41875">MDNSGLKTLCSYNLPDYVFQAGKKRYYLFLCTGILIFYTIALFFICGRSLAQEQTFKAPVVVSRIIEMDVRQPVKMVGTAFPLRESIVACSIEGLVVEFPVKRGDYVKKGQVLAELNTTSLKIRLKGAKADKHLALIEYERAKELYEGDAISHSELDEVETKLIAQEANVEGIEDDIGKCTIKAPFDGRITEEHTEVGQWLKKGDSVVSMLQLNYVKVRVPVPEKYIQYMKVGDESEVIFPALGNMKRTGHIVHIVPQADKRARTFPVYVKIDNKDDAIKSGMFAEATFETGSLLSATMILKDGIVRRGGMEFIYLAVDGKVAEVPIQAGIAHKDLIQIIGNVKPGIDVIVRGNERLRNGQDIQITGRMDPGEIDD</sequence>
<dbReference type="Proteomes" id="UP000722750">
    <property type="component" value="Unassembled WGS sequence"/>
</dbReference>
<dbReference type="PANTHER" id="PTHR30469:SF15">
    <property type="entry name" value="HLYD FAMILY OF SECRETION PROTEINS"/>
    <property type="match status" value="1"/>
</dbReference>
<protein>
    <submittedName>
        <fullName evidence="6">Multidrug resistance protein MdtA</fullName>
    </submittedName>
</protein>
<feature type="domain" description="CusB-like beta-barrel" evidence="4">
    <location>
        <begin position="218"/>
        <end position="291"/>
    </location>
</feature>
<comment type="caution">
    <text evidence="6">The sequence shown here is derived from an EMBL/GenBank/DDBJ whole genome shotgun (WGS) entry which is preliminary data.</text>
</comment>
<dbReference type="SUPFAM" id="SSF111369">
    <property type="entry name" value="HlyD-like secretion proteins"/>
    <property type="match status" value="1"/>
</dbReference>
<dbReference type="GO" id="GO:1990281">
    <property type="term" value="C:efflux pump complex"/>
    <property type="evidence" value="ECO:0007669"/>
    <property type="project" value="TreeGrafter"/>
</dbReference>
<accession>A0A941W3K8</accession>
<feature type="transmembrane region" description="Helical" evidence="3">
    <location>
        <begin position="26"/>
        <end position="45"/>
    </location>
</feature>
<keyword evidence="3" id="KW-1133">Transmembrane helix</keyword>
<dbReference type="Gene3D" id="6.10.140.1990">
    <property type="match status" value="1"/>
</dbReference>
<dbReference type="InterPro" id="IPR058647">
    <property type="entry name" value="BSH_CzcB-like"/>
</dbReference>
<dbReference type="GO" id="GO:1990961">
    <property type="term" value="P:xenobiotic detoxification by transmembrane export across the plasma membrane"/>
    <property type="evidence" value="ECO:0007669"/>
    <property type="project" value="InterPro"/>
</dbReference>
<dbReference type="Gene3D" id="2.40.30.170">
    <property type="match status" value="1"/>
</dbReference>
<dbReference type="PANTHER" id="PTHR30469">
    <property type="entry name" value="MULTIDRUG RESISTANCE PROTEIN MDTA"/>
    <property type="match status" value="1"/>
</dbReference>
<evidence type="ECO:0000313" key="6">
    <source>
        <dbReference type="EMBL" id="MBS1258638.1"/>
    </source>
</evidence>
<reference evidence="6" key="1">
    <citation type="journal article" date="2021" name="ISME J.">
        <title>Fine-scale metabolic discontinuity in a stratified prokaryote microbiome of a Red Sea deep halocline.</title>
        <authorList>
            <person name="Michoud G."/>
            <person name="Ngugi D.K."/>
            <person name="Barozzi A."/>
            <person name="Merlino G."/>
            <person name="Calleja M.L."/>
            <person name="Delgado-Huertas A."/>
            <person name="Moran X.A.G."/>
            <person name="Daffonchio D."/>
        </authorList>
    </citation>
    <scope>NUCLEOTIDE SEQUENCE</scope>
    <source>
        <strain evidence="6">SuakinDeep_MAG55_1</strain>
    </source>
</reference>
<dbReference type="Pfam" id="PF25973">
    <property type="entry name" value="BSH_CzcB"/>
    <property type="match status" value="1"/>
</dbReference>
<feature type="domain" description="CzcB-like barrel-sandwich hybrid" evidence="5">
    <location>
        <begin position="87"/>
        <end position="208"/>
    </location>
</feature>
<name>A0A941W3K8_9BACT</name>
<dbReference type="Gene3D" id="2.40.50.100">
    <property type="match status" value="1"/>
</dbReference>
<dbReference type="Pfam" id="PF25954">
    <property type="entry name" value="Beta-barrel_RND_2"/>
    <property type="match status" value="1"/>
</dbReference>
<dbReference type="GO" id="GO:0019898">
    <property type="term" value="C:extrinsic component of membrane"/>
    <property type="evidence" value="ECO:0007669"/>
    <property type="project" value="InterPro"/>
</dbReference>
<dbReference type="Gene3D" id="2.40.420.20">
    <property type="match status" value="1"/>
</dbReference>